<dbReference type="Proteomes" id="UP001207440">
    <property type="component" value="Unassembled WGS sequence"/>
</dbReference>
<keyword evidence="1 9" id="KW-0479">Metal-binding</keyword>
<dbReference type="AlphaFoldDB" id="A0AAP3AM99"/>
<sequence>MELKNKDRCGWVTNDEIYINYHDTEWGEPVFEDKKLFEMLLLEGFQAGLSWITILKKRENFRQAFDDFNYTKIATYNQTKLEELFHNTGIIRNRLKIESSVKNAKVFIKVREEFGTFSQYIWRFVEHQPIKNEFKNLSEVPASTSLSDKISKDLKKRGFKFVGTTIIYAFMQAIGMVNDHVQTCYKHPKNLN</sequence>
<keyword evidence="4 9" id="KW-0862">Zinc</keyword>
<feature type="binding site" evidence="9">
    <location>
        <position position="180"/>
    </location>
    <ligand>
        <name>Zn(2+)</name>
        <dbReference type="ChEBI" id="CHEBI:29105"/>
    </ligand>
</feature>
<evidence type="ECO:0000256" key="7">
    <source>
        <dbReference type="ARBA" id="ARBA00057608"/>
    </source>
</evidence>
<evidence type="ECO:0000313" key="10">
    <source>
        <dbReference type="EMBL" id="MCW0524330.1"/>
    </source>
</evidence>
<comment type="function">
    <text evidence="7">Hydrolysis of the deoxyribose N-glycosidic bond to excise 3-methyladenine from the damaged DNA polymer formed by alkylation lesions.</text>
</comment>
<gene>
    <name evidence="10" type="ORF">OKE68_08390</name>
</gene>
<dbReference type="InterPro" id="IPR011257">
    <property type="entry name" value="DNA_glycosylase"/>
</dbReference>
<protein>
    <recommendedName>
        <fullName evidence="8">DNA-3-methyladenine glycosylase I</fullName>
        <ecNumber evidence="8">3.2.2.20</ecNumber>
    </recommendedName>
</protein>
<organism evidence="10 11">
    <name type="scientific">Riemerella anatipestifer</name>
    <name type="common">Moraxella anatipestifer</name>
    <dbReference type="NCBI Taxonomy" id="34085"/>
    <lineage>
        <taxon>Bacteria</taxon>
        <taxon>Pseudomonadati</taxon>
        <taxon>Bacteroidota</taxon>
        <taxon>Flavobacteriia</taxon>
        <taxon>Flavobacteriales</taxon>
        <taxon>Weeksellaceae</taxon>
        <taxon>Riemerella</taxon>
    </lineage>
</organism>
<dbReference type="InterPro" id="IPR004597">
    <property type="entry name" value="Tag"/>
</dbReference>
<dbReference type="GO" id="GO:0006284">
    <property type="term" value="P:base-excision repair"/>
    <property type="evidence" value="ECO:0007669"/>
    <property type="project" value="InterPro"/>
</dbReference>
<dbReference type="FunFam" id="1.10.340.30:FF:000009">
    <property type="entry name" value="DNA-3-methyladenine glycosylase I"/>
    <property type="match status" value="1"/>
</dbReference>
<dbReference type="SUPFAM" id="SSF48150">
    <property type="entry name" value="DNA-glycosylase"/>
    <property type="match status" value="1"/>
</dbReference>
<dbReference type="InterPro" id="IPR005019">
    <property type="entry name" value="Adenine_glyco"/>
</dbReference>
<feature type="binding site" evidence="9">
    <location>
        <position position="184"/>
    </location>
    <ligand>
        <name>Zn(2+)</name>
        <dbReference type="ChEBI" id="CHEBI:29105"/>
    </ligand>
</feature>
<accession>A0AAP3AM99</accession>
<dbReference type="EC" id="3.2.2.20" evidence="8"/>
<evidence type="ECO:0000256" key="3">
    <source>
        <dbReference type="ARBA" id="ARBA00022801"/>
    </source>
</evidence>
<name>A0AAP3AM99_RIEAN</name>
<evidence type="ECO:0000313" key="11">
    <source>
        <dbReference type="Proteomes" id="UP001207440"/>
    </source>
</evidence>
<keyword evidence="3" id="KW-0378">Hydrolase</keyword>
<dbReference type="RefSeq" id="WP_064969545.1">
    <property type="nucleotide sequence ID" value="NZ_CP029760.1"/>
</dbReference>
<reference evidence="10" key="1">
    <citation type="submission" date="2022-10" db="EMBL/GenBank/DDBJ databases">
        <title>Sifting through the core-genome to identify putative cross-protective antigens against Riemerella anatipestifer.</title>
        <authorList>
            <person name="Zheng X."/>
            <person name="Zhang W."/>
        </authorList>
    </citation>
    <scope>NUCLEOTIDE SEQUENCE</scope>
    <source>
        <strain evidence="10">ZWRA178</strain>
    </source>
</reference>
<evidence type="ECO:0000256" key="9">
    <source>
        <dbReference type="PIRSR" id="PIRSR604597-1"/>
    </source>
</evidence>
<keyword evidence="2" id="KW-0227">DNA damage</keyword>
<evidence type="ECO:0000256" key="5">
    <source>
        <dbReference type="ARBA" id="ARBA00023204"/>
    </source>
</evidence>
<dbReference type="PANTHER" id="PTHR30037">
    <property type="entry name" value="DNA-3-METHYLADENINE GLYCOSYLASE 1"/>
    <property type="match status" value="1"/>
</dbReference>
<feature type="binding site" evidence="9">
    <location>
        <position position="22"/>
    </location>
    <ligand>
        <name>Zn(2+)</name>
        <dbReference type="ChEBI" id="CHEBI:29105"/>
    </ligand>
</feature>
<dbReference type="GO" id="GO:0046872">
    <property type="term" value="F:metal ion binding"/>
    <property type="evidence" value="ECO:0007669"/>
    <property type="project" value="UniProtKB-KW"/>
</dbReference>
<evidence type="ECO:0000256" key="1">
    <source>
        <dbReference type="ARBA" id="ARBA00022723"/>
    </source>
</evidence>
<dbReference type="Pfam" id="PF03352">
    <property type="entry name" value="Adenine_glyco"/>
    <property type="match status" value="1"/>
</dbReference>
<evidence type="ECO:0000256" key="6">
    <source>
        <dbReference type="ARBA" id="ARBA00052558"/>
    </source>
</evidence>
<dbReference type="InterPro" id="IPR052891">
    <property type="entry name" value="DNA-3mA_glycosylase"/>
</dbReference>
<evidence type="ECO:0000256" key="2">
    <source>
        <dbReference type="ARBA" id="ARBA00022763"/>
    </source>
</evidence>
<evidence type="ECO:0000256" key="8">
    <source>
        <dbReference type="ARBA" id="ARBA00066766"/>
    </source>
</evidence>
<dbReference type="PANTHER" id="PTHR30037:SF4">
    <property type="entry name" value="DNA-3-METHYLADENINE GLYCOSYLASE I"/>
    <property type="match status" value="1"/>
</dbReference>
<feature type="binding site" evidence="9">
    <location>
        <position position="9"/>
    </location>
    <ligand>
        <name>Zn(2+)</name>
        <dbReference type="ChEBI" id="CHEBI:29105"/>
    </ligand>
</feature>
<dbReference type="GO" id="GO:0008725">
    <property type="term" value="F:DNA-3-methyladenine glycosylase activity"/>
    <property type="evidence" value="ECO:0007669"/>
    <property type="project" value="UniProtKB-EC"/>
</dbReference>
<proteinExistence type="predicted"/>
<dbReference type="EMBL" id="JAOZYT010000053">
    <property type="protein sequence ID" value="MCW0524330.1"/>
    <property type="molecule type" value="Genomic_DNA"/>
</dbReference>
<keyword evidence="5" id="KW-0234">DNA repair</keyword>
<comment type="caution">
    <text evidence="10">The sequence shown here is derived from an EMBL/GenBank/DDBJ whole genome shotgun (WGS) entry which is preliminary data.</text>
</comment>
<dbReference type="Gene3D" id="1.10.340.30">
    <property type="entry name" value="Hypothetical protein, domain 2"/>
    <property type="match status" value="1"/>
</dbReference>
<comment type="catalytic activity">
    <reaction evidence="6">
        <text>Hydrolysis of alkylated DNA, releasing 3-methyladenine.</text>
        <dbReference type="EC" id="3.2.2.20"/>
    </reaction>
</comment>
<evidence type="ECO:0000256" key="4">
    <source>
        <dbReference type="ARBA" id="ARBA00022833"/>
    </source>
</evidence>
<dbReference type="NCBIfam" id="TIGR00624">
    <property type="entry name" value="tag"/>
    <property type="match status" value="1"/>
</dbReference>